<dbReference type="EMBL" id="SNRW01030663">
    <property type="protein sequence ID" value="KAA6357915.1"/>
    <property type="molecule type" value="Genomic_DNA"/>
</dbReference>
<reference evidence="1 2" key="1">
    <citation type="submission" date="2019-03" db="EMBL/GenBank/DDBJ databases">
        <title>Single cell metagenomics reveals metabolic interactions within the superorganism composed of flagellate Streblomastix strix and complex community of Bacteroidetes bacteria on its surface.</title>
        <authorList>
            <person name="Treitli S.C."/>
            <person name="Kolisko M."/>
            <person name="Husnik F."/>
            <person name="Keeling P."/>
            <person name="Hampl V."/>
        </authorList>
    </citation>
    <scope>NUCLEOTIDE SEQUENCE [LARGE SCALE GENOMIC DNA]</scope>
    <source>
        <strain evidence="1">ST1C</strain>
    </source>
</reference>
<dbReference type="AlphaFoldDB" id="A0A5J4TKA6"/>
<comment type="caution">
    <text evidence="1">The sequence shown here is derived from an EMBL/GenBank/DDBJ whole genome shotgun (WGS) entry which is preliminary data.</text>
</comment>
<sequence length="129" mass="14821">MAQWDWSPHYQVECLAGGPTVLAKIQKNSGQVRPAAKKEGVRYSERIWLCVAVLHYSMLWGELNTASRRIRILLVSYRFCKCMHQCFPLPFNNCTMGHSMLCSSDILRSSNFHVSKLGLYLCLSDKYMV</sequence>
<organism evidence="1 2">
    <name type="scientific">Streblomastix strix</name>
    <dbReference type="NCBI Taxonomy" id="222440"/>
    <lineage>
        <taxon>Eukaryota</taxon>
        <taxon>Metamonada</taxon>
        <taxon>Preaxostyla</taxon>
        <taxon>Oxymonadida</taxon>
        <taxon>Streblomastigidae</taxon>
        <taxon>Streblomastix</taxon>
    </lineage>
</organism>
<name>A0A5J4TKA6_9EUKA</name>
<protein>
    <submittedName>
        <fullName evidence="1">Uncharacterized protein</fullName>
    </submittedName>
</protein>
<evidence type="ECO:0000313" key="2">
    <source>
        <dbReference type="Proteomes" id="UP000324800"/>
    </source>
</evidence>
<accession>A0A5J4TKA6</accession>
<dbReference type="Proteomes" id="UP000324800">
    <property type="component" value="Unassembled WGS sequence"/>
</dbReference>
<proteinExistence type="predicted"/>
<gene>
    <name evidence="1" type="ORF">EZS28_046558</name>
</gene>
<evidence type="ECO:0000313" key="1">
    <source>
        <dbReference type="EMBL" id="KAA6357915.1"/>
    </source>
</evidence>